<accession>A0A0G1NZG7</accession>
<dbReference type="EMBL" id="LCMA01000016">
    <property type="protein sequence ID" value="KKU25881.1"/>
    <property type="molecule type" value="Genomic_DNA"/>
</dbReference>
<comment type="caution">
    <text evidence="1">The sequence shown here is derived from an EMBL/GenBank/DDBJ whole genome shotgun (WGS) entry which is preliminary data.</text>
</comment>
<name>A0A0G1NZG7_9BACT</name>
<organism evidence="1 2">
    <name type="scientific">Candidatus Magasanikbacteria bacterium GW2011_GWA2_46_17</name>
    <dbReference type="NCBI Taxonomy" id="1619042"/>
    <lineage>
        <taxon>Bacteria</taxon>
        <taxon>Candidatus Magasanikiibacteriota</taxon>
    </lineage>
</organism>
<sequence length="101" mass="11192">MESQTKHTIQGRMKRQKLTQVSITLAQNTRQSHANLFAAKATKLLQLFCPGTEVSFSKEQKMMTVFGIRTHHGLDLTHGICAALAEGMKLTLTTVDFGPHP</sequence>
<dbReference type="AlphaFoldDB" id="A0A0G1NZG7"/>
<evidence type="ECO:0000313" key="1">
    <source>
        <dbReference type="EMBL" id="KKU25881.1"/>
    </source>
</evidence>
<evidence type="ECO:0000313" key="2">
    <source>
        <dbReference type="Proteomes" id="UP000034175"/>
    </source>
</evidence>
<reference evidence="1 2" key="1">
    <citation type="journal article" date="2015" name="Nature">
        <title>rRNA introns, odd ribosomes, and small enigmatic genomes across a large radiation of phyla.</title>
        <authorList>
            <person name="Brown C.T."/>
            <person name="Hug L.A."/>
            <person name="Thomas B.C."/>
            <person name="Sharon I."/>
            <person name="Castelle C.J."/>
            <person name="Singh A."/>
            <person name="Wilkins M.J."/>
            <person name="Williams K.H."/>
            <person name="Banfield J.F."/>
        </authorList>
    </citation>
    <scope>NUCLEOTIDE SEQUENCE [LARGE SCALE GENOMIC DNA]</scope>
</reference>
<protein>
    <submittedName>
        <fullName evidence="1">Uncharacterized protein</fullName>
    </submittedName>
</protein>
<dbReference type="Proteomes" id="UP000034175">
    <property type="component" value="Unassembled WGS sequence"/>
</dbReference>
<gene>
    <name evidence="1" type="ORF">UX39_C0016G0002</name>
</gene>
<proteinExistence type="predicted"/>